<dbReference type="PANTHER" id="PTHR43294">
    <property type="entry name" value="SODIUM/POTASSIUM-TRANSPORTING ATPASE SUBUNIT ALPHA"/>
    <property type="match status" value="1"/>
</dbReference>
<dbReference type="Gene3D" id="3.40.50.1000">
    <property type="entry name" value="HAD superfamily/HAD-like"/>
    <property type="match status" value="1"/>
</dbReference>
<dbReference type="InterPro" id="IPR001757">
    <property type="entry name" value="P_typ_ATPase"/>
</dbReference>
<dbReference type="AlphaFoldDB" id="X1F8S6"/>
<name>X1F8S6_9ZZZZ</name>
<dbReference type="GO" id="GO:0005886">
    <property type="term" value="C:plasma membrane"/>
    <property type="evidence" value="ECO:0007669"/>
    <property type="project" value="UniProtKB-SubCell"/>
</dbReference>
<dbReference type="InterPro" id="IPR036412">
    <property type="entry name" value="HAD-like_sf"/>
</dbReference>
<comment type="caution">
    <text evidence="3">The sequence shown here is derived from an EMBL/GenBank/DDBJ whole genome shotgun (WGS) entry which is preliminary data.</text>
</comment>
<keyword evidence="2" id="KW-1003">Cell membrane</keyword>
<feature type="non-terminal residue" evidence="3">
    <location>
        <position position="1"/>
    </location>
</feature>
<dbReference type="SUPFAM" id="SSF56784">
    <property type="entry name" value="HAD-like"/>
    <property type="match status" value="1"/>
</dbReference>
<evidence type="ECO:0000256" key="1">
    <source>
        <dbReference type="ARBA" id="ARBA00004651"/>
    </source>
</evidence>
<evidence type="ECO:0000256" key="2">
    <source>
        <dbReference type="ARBA" id="ARBA00022475"/>
    </source>
</evidence>
<dbReference type="EMBL" id="BART01035772">
    <property type="protein sequence ID" value="GAH17188.1"/>
    <property type="molecule type" value="Genomic_DNA"/>
</dbReference>
<dbReference type="PRINTS" id="PR00120">
    <property type="entry name" value="HATPASE"/>
</dbReference>
<protein>
    <recommendedName>
        <fullName evidence="4">Cation-transporting P-type ATPase C-terminal domain-containing protein</fullName>
    </recommendedName>
</protein>
<dbReference type="NCBIfam" id="TIGR01494">
    <property type="entry name" value="ATPase_P-type"/>
    <property type="match status" value="1"/>
</dbReference>
<proteinExistence type="predicted"/>
<accession>X1F8S6</accession>
<gene>
    <name evidence="3" type="ORF">S01H4_60603</name>
</gene>
<sequence>RIMKEKDAGKSLSGRDLEDISDEELSQTIKDVSVFARVSPEHKLRIINSLRKDGEIVAMTGDGINDAPSVKKSDVGISMGIRGSDVTREAADMILADDNYATIVSAIEEGRGIFNNIRKFIRLLLSANFDLYSWRIYYTY</sequence>
<keyword evidence="2" id="KW-0472">Membrane</keyword>
<dbReference type="GO" id="GO:0005524">
    <property type="term" value="F:ATP binding"/>
    <property type="evidence" value="ECO:0007669"/>
    <property type="project" value="InterPro"/>
</dbReference>
<evidence type="ECO:0000313" key="3">
    <source>
        <dbReference type="EMBL" id="GAH17188.1"/>
    </source>
</evidence>
<comment type="subcellular location">
    <subcellularLocation>
        <location evidence="1">Cell membrane</location>
        <topology evidence="1">Multi-pass membrane protein</topology>
    </subcellularLocation>
</comment>
<dbReference type="GO" id="GO:0019829">
    <property type="term" value="F:ATPase-coupled monoatomic cation transmembrane transporter activity"/>
    <property type="evidence" value="ECO:0007669"/>
    <property type="project" value="TreeGrafter"/>
</dbReference>
<dbReference type="GO" id="GO:1902600">
    <property type="term" value="P:proton transmembrane transport"/>
    <property type="evidence" value="ECO:0007669"/>
    <property type="project" value="TreeGrafter"/>
</dbReference>
<organism evidence="3">
    <name type="scientific">marine sediment metagenome</name>
    <dbReference type="NCBI Taxonomy" id="412755"/>
    <lineage>
        <taxon>unclassified sequences</taxon>
        <taxon>metagenomes</taxon>
        <taxon>ecological metagenomes</taxon>
    </lineage>
</organism>
<dbReference type="InterPro" id="IPR050510">
    <property type="entry name" value="Cation_transp_ATPase_P-type"/>
</dbReference>
<evidence type="ECO:0008006" key="4">
    <source>
        <dbReference type="Google" id="ProtNLM"/>
    </source>
</evidence>
<dbReference type="Pfam" id="PF00702">
    <property type="entry name" value="Hydrolase"/>
    <property type="match status" value="1"/>
</dbReference>
<dbReference type="InterPro" id="IPR023214">
    <property type="entry name" value="HAD_sf"/>
</dbReference>
<dbReference type="Gene3D" id="1.20.1110.10">
    <property type="entry name" value="Calcium-transporting ATPase, transmembrane domain"/>
    <property type="match status" value="1"/>
</dbReference>
<dbReference type="PANTHER" id="PTHR43294:SF21">
    <property type="entry name" value="CATION TRANSPORTING ATPASE"/>
    <property type="match status" value="1"/>
</dbReference>
<dbReference type="PRINTS" id="PR00119">
    <property type="entry name" value="CATATPASE"/>
</dbReference>
<reference evidence="3" key="1">
    <citation type="journal article" date="2014" name="Front. Microbiol.">
        <title>High frequency of phylogenetically diverse reductive dehalogenase-homologous genes in deep subseafloor sedimentary metagenomes.</title>
        <authorList>
            <person name="Kawai M."/>
            <person name="Futagami T."/>
            <person name="Toyoda A."/>
            <person name="Takaki Y."/>
            <person name="Nishi S."/>
            <person name="Hori S."/>
            <person name="Arai W."/>
            <person name="Tsubouchi T."/>
            <person name="Morono Y."/>
            <person name="Uchiyama I."/>
            <person name="Ito T."/>
            <person name="Fujiyama A."/>
            <person name="Inagaki F."/>
            <person name="Takami H."/>
        </authorList>
    </citation>
    <scope>NUCLEOTIDE SEQUENCE</scope>
    <source>
        <strain evidence="3">Expedition CK06-06</strain>
    </source>
</reference>
<dbReference type="GO" id="GO:0016887">
    <property type="term" value="F:ATP hydrolysis activity"/>
    <property type="evidence" value="ECO:0007669"/>
    <property type="project" value="InterPro"/>
</dbReference>